<comment type="subcellular location">
    <subcellularLocation>
        <location evidence="1">Mitochondrion</location>
    </subcellularLocation>
</comment>
<dbReference type="CDD" id="cd03109">
    <property type="entry name" value="DTBS"/>
    <property type="match status" value="1"/>
</dbReference>
<protein>
    <recommendedName>
        <fullName evidence="8">Dethiobiotin synthase</fullName>
    </recommendedName>
</protein>
<feature type="region of interest" description="Disordered" evidence="5">
    <location>
        <begin position="922"/>
        <end position="943"/>
    </location>
</feature>
<feature type="region of interest" description="Disordered" evidence="5">
    <location>
        <begin position="770"/>
        <end position="797"/>
    </location>
</feature>
<reference evidence="6 7" key="1">
    <citation type="submission" date="2020-03" db="EMBL/GenBank/DDBJ databases">
        <title>Draft Genome Sequence of Cudoniella acicularis.</title>
        <authorList>
            <person name="Buettner E."/>
            <person name="Kellner H."/>
        </authorList>
    </citation>
    <scope>NUCLEOTIDE SEQUENCE [LARGE SCALE GENOMIC DNA]</scope>
    <source>
        <strain evidence="6 7">DSM 108380</strain>
    </source>
</reference>
<evidence type="ECO:0000256" key="1">
    <source>
        <dbReference type="ARBA" id="ARBA00004173"/>
    </source>
</evidence>
<keyword evidence="4" id="KW-0663">Pyridoxal phosphate</keyword>
<dbReference type="InterPro" id="IPR049704">
    <property type="entry name" value="Aminotrans_3_PPA_site"/>
</dbReference>
<organism evidence="6 7">
    <name type="scientific">Cudoniella acicularis</name>
    <dbReference type="NCBI Taxonomy" id="354080"/>
    <lineage>
        <taxon>Eukaryota</taxon>
        <taxon>Fungi</taxon>
        <taxon>Dikarya</taxon>
        <taxon>Ascomycota</taxon>
        <taxon>Pezizomycotina</taxon>
        <taxon>Leotiomycetes</taxon>
        <taxon>Helotiales</taxon>
        <taxon>Tricladiaceae</taxon>
        <taxon>Cudoniella</taxon>
    </lineage>
</organism>
<dbReference type="SUPFAM" id="SSF53383">
    <property type="entry name" value="PLP-dependent transferases"/>
    <property type="match status" value="1"/>
</dbReference>
<proteinExistence type="inferred from homology"/>
<name>A0A8H4RUF8_9HELO</name>
<dbReference type="Gene3D" id="3.40.640.10">
    <property type="entry name" value="Type I PLP-dependent aspartate aminotransferase-like (Major domain)"/>
    <property type="match status" value="1"/>
</dbReference>
<dbReference type="GO" id="GO:0004015">
    <property type="term" value="F:adenosylmethionine-8-amino-7-oxononanoate transaminase activity"/>
    <property type="evidence" value="ECO:0007669"/>
    <property type="project" value="TreeGrafter"/>
</dbReference>
<sequence length="943" mass="105130">MFRSAKLPNQTFLGYKLRAYTVFGANTNVGKTIFTTLLLNTFQANVSKSYKVFYVKPLSTGPKDEADVKHISWYSPKISSTCFFQFDDPVSPHLAAKTSRVTDKTIMINIRDYLRDVVTESPRATLFLETAGGVHSPTPSGTSQADLYRPLRWPVCLIGDYRLGGISSTISAFESLHIRGYDVELVCMFEDEYYENHLYLKKYFEEKGVKLLSVPKPPEKDAQDDENMKKYYSSHSMERGDLQSAFQHLIRRDNHRIQNLTGMSARAEKSIWYPFTQHRDVSPQSIVTIDSAYGDFFQAYMMPPSMDVEQMVETQQQKELQVDDAASKTLGNTEKLKVDETTAINPDTEERVQKEEEGKTEEGIKKKAAKTVKSNAEKKVAESNASHVLNLEKAILSPTFDGSASWWTQGLGHGNPELSLEAAYAAGRYGHVIFAGTVHEPALRLAETLLKNSGNSRLSKCFFSDNGSTGMEVATKMALTAASERYKWDERNVEIGVIGLKGSYHGDTIGAMDCSEPSTFNEKVHWYQGRGYWFDFPQVKCVKGKWIVEPPPGQEEDFGEKMEFNSLAEIFDLETRCQSPASQQYHKYIEHTLHRLVKEEGKTFGALVMEPVVLGAGGMLFVDPLFQNTLANTIRSSTVFNPSSTPIVQPQGSWTGLPIVFDEVFTGIYRLGRFTSSSFLQVEPDISVHAKLLTGGLVPLCTTLASASIFEAFLGNEKRDALLHGHSYTAHPVGCHVANTSLDRYLEMDKSNTWASPRRNWREDIVNEKEDVKEASENGENSEVGGKGKRGKSTGERDGQVWSLWSKNFVHRASMCKGVESVNALGSVLVINLKDDANAGYNSSAATGLQKSLMEGPPGRMKVHCRVLGNVLYLMASLTTTSITLGKVQRTLLDKLSTRWGFEDGEDLPEEFGWVAKKQRAVKGPESDKLSSSIDISKRDQDS</sequence>
<evidence type="ECO:0000256" key="4">
    <source>
        <dbReference type="ARBA" id="ARBA00022898"/>
    </source>
</evidence>
<evidence type="ECO:0008006" key="8">
    <source>
        <dbReference type="Google" id="ProtNLM"/>
    </source>
</evidence>
<accession>A0A8H4RUF8</accession>
<dbReference type="InterPro" id="IPR005814">
    <property type="entry name" value="Aminotrans_3"/>
</dbReference>
<dbReference type="InterPro" id="IPR004472">
    <property type="entry name" value="DTB_synth_BioD"/>
</dbReference>
<dbReference type="HAMAP" id="MF_00336">
    <property type="entry name" value="BioD"/>
    <property type="match status" value="1"/>
</dbReference>
<keyword evidence="2" id="KW-0032">Aminotransferase</keyword>
<dbReference type="OrthoDB" id="425114at2759"/>
<dbReference type="PANTHER" id="PTHR42684:SF3">
    <property type="entry name" value="ADENOSYLMETHIONINE-8-AMINO-7-OXONONANOATE AMINOTRANSFERASE"/>
    <property type="match status" value="1"/>
</dbReference>
<dbReference type="GO" id="GO:0009102">
    <property type="term" value="P:biotin biosynthetic process"/>
    <property type="evidence" value="ECO:0007669"/>
    <property type="project" value="UniProtKB-UniPathway"/>
</dbReference>
<dbReference type="InterPro" id="IPR015421">
    <property type="entry name" value="PyrdxlP-dep_Trfase_major"/>
</dbReference>
<feature type="region of interest" description="Disordered" evidence="5">
    <location>
        <begin position="345"/>
        <end position="370"/>
    </location>
</feature>
<feature type="compositionally biased region" description="Basic and acidic residues" evidence="5">
    <location>
        <begin position="348"/>
        <end position="365"/>
    </location>
</feature>
<dbReference type="Pfam" id="PF00202">
    <property type="entry name" value="Aminotran_3"/>
    <property type="match status" value="2"/>
</dbReference>
<dbReference type="GO" id="GO:0000287">
    <property type="term" value="F:magnesium ion binding"/>
    <property type="evidence" value="ECO:0007669"/>
    <property type="project" value="InterPro"/>
</dbReference>
<dbReference type="InterPro" id="IPR015424">
    <property type="entry name" value="PyrdxlP-dep_Trfase"/>
</dbReference>
<dbReference type="InterPro" id="IPR015422">
    <property type="entry name" value="PyrdxlP-dep_Trfase_small"/>
</dbReference>
<dbReference type="GO" id="GO:0030170">
    <property type="term" value="F:pyridoxal phosphate binding"/>
    <property type="evidence" value="ECO:0007669"/>
    <property type="project" value="InterPro"/>
</dbReference>
<dbReference type="SUPFAM" id="SSF52540">
    <property type="entry name" value="P-loop containing nucleoside triphosphate hydrolases"/>
    <property type="match status" value="1"/>
</dbReference>
<keyword evidence="3" id="KW-0808">Transferase</keyword>
<dbReference type="PROSITE" id="PS00600">
    <property type="entry name" value="AA_TRANSFER_CLASS_3"/>
    <property type="match status" value="1"/>
</dbReference>
<gene>
    <name evidence="6" type="ORF">G7Y89_g1880</name>
</gene>
<dbReference type="GO" id="GO:0005739">
    <property type="term" value="C:mitochondrion"/>
    <property type="evidence" value="ECO:0007669"/>
    <property type="project" value="UniProtKB-SubCell"/>
</dbReference>
<dbReference type="GO" id="GO:0005524">
    <property type="term" value="F:ATP binding"/>
    <property type="evidence" value="ECO:0007669"/>
    <property type="project" value="InterPro"/>
</dbReference>
<dbReference type="UniPathway" id="UPA00078"/>
<comment type="caution">
    <text evidence="6">The sequence shown here is derived from an EMBL/GenBank/DDBJ whole genome shotgun (WGS) entry which is preliminary data.</text>
</comment>
<dbReference type="AlphaFoldDB" id="A0A8H4RUF8"/>
<dbReference type="Gene3D" id="3.90.1150.10">
    <property type="entry name" value="Aspartate Aminotransferase, domain 1"/>
    <property type="match status" value="1"/>
</dbReference>
<evidence type="ECO:0000313" key="7">
    <source>
        <dbReference type="Proteomes" id="UP000566819"/>
    </source>
</evidence>
<dbReference type="PANTHER" id="PTHR42684">
    <property type="entry name" value="ADENOSYLMETHIONINE-8-AMINO-7-OXONONANOATE AMINOTRANSFERASE"/>
    <property type="match status" value="1"/>
</dbReference>
<dbReference type="Gene3D" id="3.40.50.300">
    <property type="entry name" value="P-loop containing nucleotide triphosphate hydrolases"/>
    <property type="match status" value="1"/>
</dbReference>
<dbReference type="GO" id="GO:0004141">
    <property type="term" value="F:dethiobiotin synthase activity"/>
    <property type="evidence" value="ECO:0007669"/>
    <property type="project" value="InterPro"/>
</dbReference>
<evidence type="ECO:0000256" key="3">
    <source>
        <dbReference type="ARBA" id="ARBA00022679"/>
    </source>
</evidence>
<dbReference type="EMBL" id="JAAMPI010000076">
    <property type="protein sequence ID" value="KAF4636227.1"/>
    <property type="molecule type" value="Genomic_DNA"/>
</dbReference>
<dbReference type="InterPro" id="IPR027417">
    <property type="entry name" value="P-loop_NTPase"/>
</dbReference>
<evidence type="ECO:0000313" key="6">
    <source>
        <dbReference type="EMBL" id="KAF4636227.1"/>
    </source>
</evidence>
<dbReference type="Pfam" id="PF13500">
    <property type="entry name" value="AAA_26"/>
    <property type="match status" value="1"/>
</dbReference>
<keyword evidence="7" id="KW-1185">Reference proteome</keyword>
<evidence type="ECO:0000256" key="2">
    <source>
        <dbReference type="ARBA" id="ARBA00022576"/>
    </source>
</evidence>
<evidence type="ECO:0000256" key="5">
    <source>
        <dbReference type="SAM" id="MobiDB-lite"/>
    </source>
</evidence>
<dbReference type="Proteomes" id="UP000566819">
    <property type="component" value="Unassembled WGS sequence"/>
</dbReference>